<organism evidence="2 3">
    <name type="scientific">Phialemonium atrogriseum</name>
    <dbReference type="NCBI Taxonomy" id="1093897"/>
    <lineage>
        <taxon>Eukaryota</taxon>
        <taxon>Fungi</taxon>
        <taxon>Dikarya</taxon>
        <taxon>Ascomycota</taxon>
        <taxon>Pezizomycotina</taxon>
        <taxon>Sordariomycetes</taxon>
        <taxon>Sordariomycetidae</taxon>
        <taxon>Cephalothecales</taxon>
        <taxon>Cephalothecaceae</taxon>
        <taxon>Phialemonium</taxon>
    </lineage>
</organism>
<gene>
    <name evidence="2" type="ORF">QBC33DRAFT_462511</name>
</gene>
<feature type="non-terminal residue" evidence="2">
    <location>
        <position position="1"/>
    </location>
</feature>
<dbReference type="RefSeq" id="XP_060278134.1">
    <property type="nucleotide sequence ID" value="XM_060425070.1"/>
</dbReference>
<comment type="caution">
    <text evidence="2">The sequence shown here is derived from an EMBL/GenBank/DDBJ whole genome shotgun (WGS) entry which is preliminary data.</text>
</comment>
<dbReference type="GeneID" id="85308257"/>
<evidence type="ECO:0000313" key="3">
    <source>
        <dbReference type="Proteomes" id="UP001244011"/>
    </source>
</evidence>
<feature type="region of interest" description="Disordered" evidence="1">
    <location>
        <begin position="59"/>
        <end position="79"/>
    </location>
</feature>
<evidence type="ECO:0000313" key="2">
    <source>
        <dbReference type="EMBL" id="KAK1761921.1"/>
    </source>
</evidence>
<accession>A0AAJ0FAZ3</accession>
<proteinExistence type="predicted"/>
<dbReference type="AlphaFoldDB" id="A0AAJ0FAZ3"/>
<reference evidence="2" key="1">
    <citation type="submission" date="2023-06" db="EMBL/GenBank/DDBJ databases">
        <title>Genome-scale phylogeny and comparative genomics of the fungal order Sordariales.</title>
        <authorList>
            <consortium name="Lawrence Berkeley National Laboratory"/>
            <person name="Hensen N."/>
            <person name="Bonometti L."/>
            <person name="Westerberg I."/>
            <person name="Brannstrom I.O."/>
            <person name="Guillou S."/>
            <person name="Cros-Aarteil S."/>
            <person name="Calhoun S."/>
            <person name="Haridas S."/>
            <person name="Kuo A."/>
            <person name="Mondo S."/>
            <person name="Pangilinan J."/>
            <person name="Riley R."/>
            <person name="Labutti K."/>
            <person name="Andreopoulos B."/>
            <person name="Lipzen A."/>
            <person name="Chen C."/>
            <person name="Yanf M."/>
            <person name="Daum C."/>
            <person name="Ng V."/>
            <person name="Clum A."/>
            <person name="Steindorff A."/>
            <person name="Ohm R."/>
            <person name="Martin F."/>
            <person name="Silar P."/>
            <person name="Natvig D."/>
            <person name="Lalanne C."/>
            <person name="Gautier V."/>
            <person name="Ament-Velasquez S.L."/>
            <person name="Kruys A."/>
            <person name="Hutchinson M.I."/>
            <person name="Powell A.J."/>
            <person name="Barry K."/>
            <person name="Miller A.N."/>
            <person name="Grigoriev I.V."/>
            <person name="Debuchy R."/>
            <person name="Gladieux P."/>
            <person name="Thoren M.H."/>
            <person name="Johannesson H."/>
        </authorList>
    </citation>
    <scope>NUCLEOTIDE SEQUENCE</scope>
    <source>
        <strain evidence="2">8032-3</strain>
    </source>
</reference>
<dbReference type="Proteomes" id="UP001244011">
    <property type="component" value="Unassembled WGS sequence"/>
</dbReference>
<protein>
    <submittedName>
        <fullName evidence="2">Uncharacterized protein</fullName>
    </submittedName>
</protein>
<keyword evidence="3" id="KW-1185">Reference proteome</keyword>
<sequence length="155" mass="17375">ITKLLASPAITPPLPQDYIKRTAASIWKENLSKDEVTQVFEDIICLVFHHRLGSSRSSLFKAQMPSRGPGPRRERRAHGPRLLTGSCAYRMPRNWTGGLGRLNVDGSIDFKERRDMQITSLIAMSFDKHSASSYALSWAGMVVMWWLTTGDGSPK</sequence>
<evidence type="ECO:0000256" key="1">
    <source>
        <dbReference type="SAM" id="MobiDB-lite"/>
    </source>
</evidence>
<dbReference type="EMBL" id="MU839047">
    <property type="protein sequence ID" value="KAK1761921.1"/>
    <property type="molecule type" value="Genomic_DNA"/>
</dbReference>
<name>A0AAJ0FAZ3_9PEZI</name>